<sequence length="69" mass="8082">MSENERKIEQINQKNKADSVQKQSLFNAATPLLLCRCLYFGERVASRYSLIHQENGHSLYDECMARIYQ</sequence>
<protein>
    <submittedName>
        <fullName evidence="1">Uncharacterized protein</fullName>
    </submittedName>
</protein>
<gene>
    <name evidence="1" type="ORF">BC353_14390</name>
</gene>
<dbReference type="Proteomes" id="UP000266701">
    <property type="component" value="Unassembled WGS sequence"/>
</dbReference>
<evidence type="ECO:0000313" key="2">
    <source>
        <dbReference type="Proteomes" id="UP000266701"/>
    </source>
</evidence>
<accession>A0A395TP68</accession>
<organism evidence="1 2">
    <name type="scientific">Vibrio cholerae</name>
    <dbReference type="NCBI Taxonomy" id="666"/>
    <lineage>
        <taxon>Bacteria</taxon>
        <taxon>Pseudomonadati</taxon>
        <taxon>Pseudomonadota</taxon>
        <taxon>Gammaproteobacteria</taxon>
        <taxon>Vibrionales</taxon>
        <taxon>Vibrionaceae</taxon>
        <taxon>Vibrio</taxon>
    </lineage>
</organism>
<proteinExistence type="predicted"/>
<dbReference type="AlphaFoldDB" id="A0A395TP68"/>
<dbReference type="EMBL" id="MCBA01000151">
    <property type="protein sequence ID" value="RGP86202.1"/>
    <property type="molecule type" value="Genomic_DNA"/>
</dbReference>
<comment type="caution">
    <text evidence="1">The sequence shown here is derived from an EMBL/GenBank/DDBJ whole genome shotgun (WGS) entry which is preliminary data.</text>
</comment>
<evidence type="ECO:0000313" key="1">
    <source>
        <dbReference type="EMBL" id="RGP86202.1"/>
    </source>
</evidence>
<name>A0A395TP68_VIBCL</name>
<reference evidence="1 2" key="1">
    <citation type="journal article" date="2017" name="Emerg. Infect. Dis.">
        <title>Carbapenemase VCC-1-Producing Vibrio cholerae in Coastal Waters of Germany.</title>
        <authorList>
            <person name="Hammerl J.A."/>
            <person name="Jackel C."/>
            <person name="Bortolaia V."/>
            <person name="Schwartz K."/>
            <person name="Bier N."/>
            <person name="Hendriksen R.S."/>
            <person name="Guerra B."/>
            <person name="Strauch E."/>
        </authorList>
    </citation>
    <scope>NUCLEOTIDE SEQUENCE [LARGE SCALE GENOMIC DNA]</scope>
    <source>
        <strain evidence="1 2">VN-2825</strain>
    </source>
</reference>